<evidence type="ECO:0000256" key="2">
    <source>
        <dbReference type="ARBA" id="ARBA00023239"/>
    </source>
</evidence>
<accession>A0A7C1BDE0</accession>
<dbReference type="SMART" id="SM01007">
    <property type="entry name" value="Aldolase_II"/>
    <property type="match status" value="1"/>
</dbReference>
<evidence type="ECO:0000313" key="4">
    <source>
        <dbReference type="EMBL" id="HDM90069.1"/>
    </source>
</evidence>
<keyword evidence="1" id="KW-0479">Metal-binding</keyword>
<dbReference type="PANTHER" id="PTHR22789:SF0">
    <property type="entry name" value="3-OXO-TETRONATE 4-PHOSPHATE DECARBOXYLASE-RELATED"/>
    <property type="match status" value="1"/>
</dbReference>
<dbReference type="AlphaFoldDB" id="A0A7C1BDE0"/>
<feature type="domain" description="Class II aldolase/adducin N-terminal" evidence="3">
    <location>
        <begin position="12"/>
        <end position="188"/>
    </location>
</feature>
<evidence type="ECO:0000259" key="3">
    <source>
        <dbReference type="SMART" id="SM01007"/>
    </source>
</evidence>
<dbReference type="GO" id="GO:0046872">
    <property type="term" value="F:metal ion binding"/>
    <property type="evidence" value="ECO:0007669"/>
    <property type="project" value="UniProtKB-KW"/>
</dbReference>
<evidence type="ECO:0000256" key="1">
    <source>
        <dbReference type="ARBA" id="ARBA00022723"/>
    </source>
</evidence>
<sequence>MAEVSPMNDLKREIVRFSKLMYEKGYIVASDGNMSARVEANRYLITPSGKRKGELKEEEILLINNHGTVIEGTLKPSIEIWMHIWIYETRPDVNAIVHGHPPYATAFSFHMPREYEPLVPEIKEYLGPFGFVPYRAPGSRELAELVREKCSDHNVLILHKHGVVTLGESLEDAFNRLERLEFEIKIRSLRGTFH</sequence>
<proteinExistence type="predicted"/>
<protein>
    <submittedName>
        <fullName evidence="4">Class II aldolase/adducin family protein</fullName>
    </submittedName>
</protein>
<dbReference type="GO" id="GO:0016832">
    <property type="term" value="F:aldehyde-lyase activity"/>
    <property type="evidence" value="ECO:0007669"/>
    <property type="project" value="TreeGrafter"/>
</dbReference>
<dbReference type="InterPro" id="IPR050197">
    <property type="entry name" value="Aldolase_class_II_sugar_metab"/>
</dbReference>
<dbReference type="Proteomes" id="UP000885931">
    <property type="component" value="Unassembled WGS sequence"/>
</dbReference>
<dbReference type="PANTHER" id="PTHR22789">
    <property type="entry name" value="FUCULOSE PHOSPHATE ALDOLASE"/>
    <property type="match status" value="1"/>
</dbReference>
<reference evidence="4" key="1">
    <citation type="journal article" date="2020" name="mSystems">
        <title>Genome- and Community-Level Interaction Insights into Carbon Utilization and Element Cycling Functions of Hydrothermarchaeota in Hydrothermal Sediment.</title>
        <authorList>
            <person name="Zhou Z."/>
            <person name="Liu Y."/>
            <person name="Xu W."/>
            <person name="Pan J."/>
            <person name="Luo Z.H."/>
            <person name="Li M."/>
        </authorList>
    </citation>
    <scope>NUCLEOTIDE SEQUENCE [LARGE SCALE GENOMIC DNA]</scope>
    <source>
        <strain evidence="4">HyVt-237</strain>
    </source>
</reference>
<dbReference type="EMBL" id="DRBW01000096">
    <property type="protein sequence ID" value="HDM90069.1"/>
    <property type="molecule type" value="Genomic_DNA"/>
</dbReference>
<name>A0A7C1BDE0_UNCW3</name>
<gene>
    <name evidence="4" type="ORF">ENG67_02545</name>
</gene>
<dbReference type="InterPro" id="IPR001303">
    <property type="entry name" value="Aldolase_II/adducin_N"/>
</dbReference>
<keyword evidence="2" id="KW-0456">Lyase</keyword>
<dbReference type="InterPro" id="IPR036409">
    <property type="entry name" value="Aldolase_II/adducin_N_sf"/>
</dbReference>
<dbReference type="SUPFAM" id="SSF53639">
    <property type="entry name" value="AraD/HMP-PK domain-like"/>
    <property type="match status" value="1"/>
</dbReference>
<organism evidence="4">
    <name type="scientific">candidate division WOR-3 bacterium</name>
    <dbReference type="NCBI Taxonomy" id="2052148"/>
    <lineage>
        <taxon>Bacteria</taxon>
        <taxon>Bacteria division WOR-3</taxon>
    </lineage>
</organism>
<dbReference type="Gene3D" id="3.40.225.10">
    <property type="entry name" value="Class II aldolase/adducin N-terminal domain"/>
    <property type="match status" value="1"/>
</dbReference>
<dbReference type="GO" id="GO:0019323">
    <property type="term" value="P:pentose catabolic process"/>
    <property type="evidence" value="ECO:0007669"/>
    <property type="project" value="TreeGrafter"/>
</dbReference>
<dbReference type="GO" id="GO:0005829">
    <property type="term" value="C:cytosol"/>
    <property type="evidence" value="ECO:0007669"/>
    <property type="project" value="TreeGrafter"/>
</dbReference>
<dbReference type="Pfam" id="PF00596">
    <property type="entry name" value="Aldolase_II"/>
    <property type="match status" value="1"/>
</dbReference>
<comment type="caution">
    <text evidence="4">The sequence shown here is derived from an EMBL/GenBank/DDBJ whole genome shotgun (WGS) entry which is preliminary data.</text>
</comment>